<evidence type="ECO:0000313" key="2">
    <source>
        <dbReference type="Proteomes" id="UP000294933"/>
    </source>
</evidence>
<accession>A0A4Y7PL64</accession>
<organism evidence="1 2">
    <name type="scientific">Rickenella mellea</name>
    <dbReference type="NCBI Taxonomy" id="50990"/>
    <lineage>
        <taxon>Eukaryota</taxon>
        <taxon>Fungi</taxon>
        <taxon>Dikarya</taxon>
        <taxon>Basidiomycota</taxon>
        <taxon>Agaricomycotina</taxon>
        <taxon>Agaricomycetes</taxon>
        <taxon>Hymenochaetales</taxon>
        <taxon>Rickenellaceae</taxon>
        <taxon>Rickenella</taxon>
    </lineage>
</organism>
<dbReference type="EMBL" id="ML170249">
    <property type="protein sequence ID" value="TDL16193.1"/>
    <property type="molecule type" value="Genomic_DNA"/>
</dbReference>
<evidence type="ECO:0000313" key="1">
    <source>
        <dbReference type="EMBL" id="TDL16193.1"/>
    </source>
</evidence>
<dbReference type="Proteomes" id="UP000294933">
    <property type="component" value="Unassembled WGS sequence"/>
</dbReference>
<sequence length="164" mass="19255">MWDRLLRFFRSQDFTLENFEIRNIYHFPHNISLLLRHLRGLKYLGLDCKWVDQVLPVLFPSPTERSRHCPKLKTVQLSYTFRSCQMATLLSAITPWVVAEDEHSTTTRYSDFIIVLPTQECARLSTLNPCPGVEIMDQSVWLQRVDHELYSDTCSMRKGVTTVF</sequence>
<reference evidence="1 2" key="1">
    <citation type="submission" date="2018-06" db="EMBL/GenBank/DDBJ databases">
        <title>A transcriptomic atlas of mushroom development highlights an independent origin of complex multicellularity.</title>
        <authorList>
            <consortium name="DOE Joint Genome Institute"/>
            <person name="Krizsan K."/>
            <person name="Almasi E."/>
            <person name="Merenyi Z."/>
            <person name="Sahu N."/>
            <person name="Viragh M."/>
            <person name="Koszo T."/>
            <person name="Mondo S."/>
            <person name="Kiss B."/>
            <person name="Balint B."/>
            <person name="Kues U."/>
            <person name="Barry K."/>
            <person name="Hegedus J.C."/>
            <person name="Henrissat B."/>
            <person name="Johnson J."/>
            <person name="Lipzen A."/>
            <person name="Ohm R."/>
            <person name="Nagy I."/>
            <person name="Pangilinan J."/>
            <person name="Yan J."/>
            <person name="Xiong Y."/>
            <person name="Grigoriev I.V."/>
            <person name="Hibbett D.S."/>
            <person name="Nagy L.G."/>
        </authorList>
    </citation>
    <scope>NUCLEOTIDE SEQUENCE [LARGE SCALE GENOMIC DNA]</scope>
    <source>
        <strain evidence="1 2">SZMC22713</strain>
    </source>
</reference>
<evidence type="ECO:0008006" key="3">
    <source>
        <dbReference type="Google" id="ProtNLM"/>
    </source>
</evidence>
<proteinExistence type="predicted"/>
<dbReference type="AlphaFoldDB" id="A0A4Y7PL64"/>
<keyword evidence="2" id="KW-1185">Reference proteome</keyword>
<gene>
    <name evidence="1" type="ORF">BD410DRAFT_645071</name>
</gene>
<dbReference type="VEuPathDB" id="FungiDB:BD410DRAFT_645071"/>
<name>A0A4Y7PL64_9AGAM</name>
<protein>
    <recommendedName>
        <fullName evidence="3">F-box domain-containing protein</fullName>
    </recommendedName>
</protein>